<dbReference type="OrthoDB" id="9181290at2"/>
<dbReference type="AlphaFoldDB" id="A0A1R4HJB6"/>
<evidence type="ECO:0000313" key="1">
    <source>
        <dbReference type="EMBL" id="SJM96315.1"/>
    </source>
</evidence>
<evidence type="ECO:0008006" key="3">
    <source>
        <dbReference type="Google" id="ProtNLM"/>
    </source>
</evidence>
<dbReference type="RefSeq" id="WP_087148629.1">
    <property type="nucleotide sequence ID" value="NZ_FUKJ01000466.1"/>
</dbReference>
<proteinExistence type="predicted"/>
<evidence type="ECO:0000313" key="2">
    <source>
        <dbReference type="Proteomes" id="UP000195442"/>
    </source>
</evidence>
<sequence length="249" mass="28384">MITTDCLVSCQKDEQPLAELADYEIAFLLAKTPQQLNLQWLSTHPDILNFLVAGISKQPRNLVTHVQRICLCYQRNLSDHLYGAMVDLFAVLDGHADDFCGRLLDKVLHKLNTSHAYLLNQYLHDKDIVTLYMVQNSFVVLGKGLLGTSQFMTKLAEQDTHDAIIHDPLVLARDYIEYSQFEEAKAVLEYAISQTPTHKELHLDLLELYKSLQDIQGFLTTSDLLAQQGNPFPELWSELNAYFSARNML</sequence>
<dbReference type="EMBL" id="FUKJ01000466">
    <property type="protein sequence ID" value="SJM96315.1"/>
    <property type="molecule type" value="Genomic_DNA"/>
</dbReference>
<protein>
    <recommendedName>
        <fullName evidence="3">Tetratricopeptide repeat protein</fullName>
    </recommendedName>
</protein>
<reference evidence="2" key="1">
    <citation type="submission" date="2017-02" db="EMBL/GenBank/DDBJ databases">
        <authorList>
            <person name="Daims H."/>
        </authorList>
    </citation>
    <scope>NUCLEOTIDE SEQUENCE [LARGE SCALE GENOMIC DNA]</scope>
</reference>
<name>A0A1R4HJB6_9GAMM</name>
<gene>
    <name evidence="1" type="ORF">CRENPOLYSF2_980008</name>
</gene>
<dbReference type="Proteomes" id="UP000195442">
    <property type="component" value="Unassembled WGS sequence"/>
</dbReference>
<keyword evidence="2" id="KW-1185">Reference proteome</keyword>
<organism evidence="1 2">
    <name type="scientific">Crenothrix polyspora</name>
    <dbReference type="NCBI Taxonomy" id="360316"/>
    <lineage>
        <taxon>Bacteria</taxon>
        <taxon>Pseudomonadati</taxon>
        <taxon>Pseudomonadota</taxon>
        <taxon>Gammaproteobacteria</taxon>
        <taxon>Methylococcales</taxon>
        <taxon>Crenotrichaceae</taxon>
        <taxon>Crenothrix</taxon>
    </lineage>
</organism>
<accession>A0A1R4HJB6</accession>